<protein>
    <submittedName>
        <fullName evidence="1">Uncharacterized protein</fullName>
    </submittedName>
</protein>
<reference evidence="1 3" key="1">
    <citation type="submission" date="2018-07" db="EMBL/GenBank/DDBJ databases">
        <authorList>
            <person name="Feyereisen M."/>
        </authorList>
    </citation>
    <scope>NUCLEOTIDE SEQUENCE [LARGE SCALE GENOMIC DNA]</scope>
    <source>
        <strain evidence="1 3">UCCLBBS449</strain>
    </source>
</reference>
<proteinExistence type="predicted"/>
<gene>
    <name evidence="2" type="ORF">ORR04_08535</name>
    <name evidence="1" type="ORF">UCCLBBS449_0050</name>
</gene>
<dbReference type="Proteomes" id="UP001164768">
    <property type="component" value="Chromosome"/>
</dbReference>
<dbReference type="RefSeq" id="WP_011666851.1">
    <property type="nucleotide sequence ID" value="NZ_BBOW01000001.1"/>
</dbReference>
<dbReference type="EMBL" id="CP113117">
    <property type="protein sequence ID" value="WAD00979.1"/>
    <property type="molecule type" value="Genomic_DNA"/>
</dbReference>
<dbReference type="EMBL" id="CP031198">
    <property type="protein sequence ID" value="QCZ52052.1"/>
    <property type="molecule type" value="Genomic_DNA"/>
</dbReference>
<dbReference type="Proteomes" id="UP000307074">
    <property type="component" value="Chromosome"/>
</dbReference>
<reference evidence="2" key="2">
    <citation type="submission" date="2022-11" db="EMBL/GenBank/DDBJ databases">
        <title>Whole genome sequence of Levilactobacillus brevis SMB091.</title>
        <authorList>
            <person name="Kim J.-M."/>
            <person name="Kim O.-C."/>
            <person name="Choi Y.H."/>
            <person name="Han N.S."/>
            <person name="Hurh B."/>
        </authorList>
    </citation>
    <scope>NUCLEOTIDE SEQUENCE</scope>
    <source>
        <strain evidence="2">SMB091</strain>
    </source>
</reference>
<dbReference type="AlphaFoldDB" id="A0A4Y3T2U0"/>
<sequence>MTEQEAISLLTKSGFDSDSSSLAKLIDSGRISATGSRQRADLDIDEVSLKNYIGKYRELMNGNGFDFIRRHTVL</sequence>
<accession>A0A4Y3T2U0</accession>
<organism evidence="1 3">
    <name type="scientific">Levilactobacillus brevis</name>
    <name type="common">Lactobacillus brevis</name>
    <dbReference type="NCBI Taxonomy" id="1580"/>
    <lineage>
        <taxon>Bacteria</taxon>
        <taxon>Bacillati</taxon>
        <taxon>Bacillota</taxon>
        <taxon>Bacilli</taxon>
        <taxon>Lactobacillales</taxon>
        <taxon>Lactobacillaceae</taxon>
        <taxon>Levilactobacillus</taxon>
    </lineage>
</organism>
<evidence type="ECO:0000313" key="2">
    <source>
        <dbReference type="EMBL" id="WAD00979.1"/>
    </source>
</evidence>
<evidence type="ECO:0000313" key="1">
    <source>
        <dbReference type="EMBL" id="QCZ52052.1"/>
    </source>
</evidence>
<name>A0A4Y3T2U0_LEVBR</name>
<evidence type="ECO:0000313" key="3">
    <source>
        <dbReference type="Proteomes" id="UP000307074"/>
    </source>
</evidence>